<dbReference type="AlphaFoldDB" id="A0A8D8BFM2"/>
<feature type="region of interest" description="Disordered" evidence="1">
    <location>
        <begin position="109"/>
        <end position="130"/>
    </location>
</feature>
<evidence type="ECO:0000256" key="1">
    <source>
        <dbReference type="SAM" id="MobiDB-lite"/>
    </source>
</evidence>
<proteinExistence type="predicted"/>
<organism evidence="2">
    <name type="scientific">Culex pipiens</name>
    <name type="common">House mosquito</name>
    <dbReference type="NCBI Taxonomy" id="7175"/>
    <lineage>
        <taxon>Eukaryota</taxon>
        <taxon>Metazoa</taxon>
        <taxon>Ecdysozoa</taxon>
        <taxon>Arthropoda</taxon>
        <taxon>Hexapoda</taxon>
        <taxon>Insecta</taxon>
        <taxon>Pterygota</taxon>
        <taxon>Neoptera</taxon>
        <taxon>Endopterygota</taxon>
        <taxon>Diptera</taxon>
        <taxon>Nematocera</taxon>
        <taxon>Culicoidea</taxon>
        <taxon>Culicidae</taxon>
        <taxon>Culicinae</taxon>
        <taxon>Culicini</taxon>
        <taxon>Culex</taxon>
        <taxon>Culex</taxon>
    </lineage>
</organism>
<sequence>MTRAGVGPATGTRCSGSSTLPRGTIWLRRLTMISRVRKSPAILVIRRAVIPSGWSRYRTRRILRRFSSWIPRLLRGLKVWFRRTATCGCGICARILGYMPRPRRSILMKTNRSCPRSDVPPSKRTRKRFS</sequence>
<reference evidence="2" key="1">
    <citation type="submission" date="2021-05" db="EMBL/GenBank/DDBJ databases">
        <authorList>
            <person name="Alioto T."/>
            <person name="Alioto T."/>
            <person name="Gomez Garrido J."/>
        </authorList>
    </citation>
    <scope>NUCLEOTIDE SEQUENCE</scope>
</reference>
<accession>A0A8D8BFM2</accession>
<dbReference type="EMBL" id="HBUE01075039">
    <property type="protein sequence ID" value="CAG6474572.1"/>
    <property type="molecule type" value="Transcribed_RNA"/>
</dbReference>
<evidence type="ECO:0000313" key="2">
    <source>
        <dbReference type="EMBL" id="CAG6474572.1"/>
    </source>
</evidence>
<protein>
    <submittedName>
        <fullName evidence="2">(northern house mosquito) hypothetical protein</fullName>
    </submittedName>
</protein>
<name>A0A8D8BFM2_CULPI</name>